<feature type="compositionally biased region" description="Basic residues" evidence="1">
    <location>
        <begin position="670"/>
        <end position="681"/>
    </location>
</feature>
<feature type="region of interest" description="Disordered" evidence="1">
    <location>
        <begin position="382"/>
        <end position="483"/>
    </location>
</feature>
<reference evidence="2" key="1">
    <citation type="journal article" date="2023" name="G3 (Bethesda)">
        <title>A reference genome for the long-term kleptoplast-retaining sea slug Elysia crispata morphotype clarki.</title>
        <authorList>
            <person name="Eastman K.E."/>
            <person name="Pendleton A.L."/>
            <person name="Shaikh M.A."/>
            <person name="Suttiyut T."/>
            <person name="Ogas R."/>
            <person name="Tomko P."/>
            <person name="Gavelis G."/>
            <person name="Widhalm J.R."/>
            <person name="Wisecaver J.H."/>
        </authorList>
    </citation>
    <scope>NUCLEOTIDE SEQUENCE</scope>
    <source>
        <strain evidence="2">ECLA1</strain>
    </source>
</reference>
<feature type="compositionally biased region" description="Polar residues" evidence="1">
    <location>
        <begin position="94"/>
        <end position="105"/>
    </location>
</feature>
<feature type="compositionally biased region" description="Basic and acidic residues" evidence="1">
    <location>
        <begin position="269"/>
        <end position="278"/>
    </location>
</feature>
<feature type="compositionally biased region" description="Polar residues" evidence="1">
    <location>
        <begin position="1014"/>
        <end position="1029"/>
    </location>
</feature>
<organism evidence="2 3">
    <name type="scientific">Elysia crispata</name>
    <name type="common">lettuce slug</name>
    <dbReference type="NCBI Taxonomy" id="231223"/>
    <lineage>
        <taxon>Eukaryota</taxon>
        <taxon>Metazoa</taxon>
        <taxon>Spiralia</taxon>
        <taxon>Lophotrochozoa</taxon>
        <taxon>Mollusca</taxon>
        <taxon>Gastropoda</taxon>
        <taxon>Heterobranchia</taxon>
        <taxon>Euthyneura</taxon>
        <taxon>Panpulmonata</taxon>
        <taxon>Sacoglossa</taxon>
        <taxon>Placobranchoidea</taxon>
        <taxon>Plakobranchidae</taxon>
        <taxon>Elysia</taxon>
    </lineage>
</organism>
<feature type="region of interest" description="Disordered" evidence="1">
    <location>
        <begin position="190"/>
        <end position="219"/>
    </location>
</feature>
<feature type="region of interest" description="Disordered" evidence="1">
    <location>
        <begin position="758"/>
        <end position="870"/>
    </location>
</feature>
<feature type="compositionally biased region" description="Polar residues" evidence="1">
    <location>
        <begin position="424"/>
        <end position="450"/>
    </location>
</feature>
<feature type="compositionally biased region" description="Basic residues" evidence="1">
    <location>
        <begin position="254"/>
        <end position="264"/>
    </location>
</feature>
<proteinExistence type="predicted"/>
<feature type="region of interest" description="Disordered" evidence="1">
    <location>
        <begin position="580"/>
        <end position="687"/>
    </location>
</feature>
<evidence type="ECO:0000313" key="3">
    <source>
        <dbReference type="Proteomes" id="UP001283361"/>
    </source>
</evidence>
<evidence type="ECO:0000313" key="2">
    <source>
        <dbReference type="EMBL" id="KAK3748380.1"/>
    </source>
</evidence>
<feature type="region of interest" description="Disordered" evidence="1">
    <location>
        <begin position="254"/>
        <end position="334"/>
    </location>
</feature>
<feature type="compositionally biased region" description="Basic residues" evidence="1">
    <location>
        <begin position="386"/>
        <end position="407"/>
    </location>
</feature>
<feature type="compositionally biased region" description="Basic and acidic residues" evidence="1">
    <location>
        <begin position="1056"/>
        <end position="1076"/>
    </location>
</feature>
<sequence>MHDQGTIEVSTSGSNITNLGIAILQDPRSSLKTPSSGANQDVVNHRGSLTSPTEPDARRILNPNASNRGKLENRQIGAKPSPSRKKRELGPNSKKISQSVNSSLNARVEKHHGGGGELIRNTNLAPWAVKRSRANIRHRRSSTEKRLRTVGDKEAIGRETFIHPRNIGLTVPRATFDDEVFVNDSPKLQSSADVCDRPGLKQTRPRSKTRKKRRKSKGKYKIDIIPVSGKTHGDSAVSNDKVFATALVLRPRKVMKKKKKKKRVGSPDGKIRKWDQTRPIDQSQSDTAVDIGSYTGERQMSRKRRLRSKLQERVAYSLSTPASPERKDSQQSKGRNFFELVKAVLQGRIRERNLAEKRARASNVVSSDSGVEKIAALLERRVQTLKPKKRRRRHRGGSGPRASRKTGFKTNSNNENQKEMDSPTAYSQAQPGQTKFENRSRQTAPQSSKMVTVKKTVWKASDSSQSLETTKQNSGLNRGRSSRVDVDMYKRFPTKLPQSGNNNIMGASSGLRASHLKWNLNQSFSSTKETHTGYGADLGDGTAEDYLRKQPAASEMKDSQGATQPMKTPISTVPHMMRARKMSNNNGPDQSKRHIHSGISENSVSGGIERGSPTITATHCLVNTGSEHEASPGNNTSTVPKKPREDGCEKSSSNSAAPVPGSPYAIKRPTSIKKSGKRSTKSVKFDATTDLEASPSLIPTNYNSPLVETTSSLVNRKNRRVRKTKIPNLNENSHQSIKSWPNDLAGVTTQRAMKKHFDSNKNANESPERLSVTGSQEKLAEKELSNPNLNKADDTATSEQVPEDGSYHEEKAEDQEDTTSPEQRLESDTKIAKPDKKVRIGGTQHFGTKKKPKKDPEKTKGRKPLQFHGWDDGKQLGDHTMTHLPQYTDIAALLLKRADKLKEKEDMLLGESMRPSVPSPSSTAEGSKVYMAKHGIQELFTDFTASILYENARRPVDHMVETSRKINKQAKIKAELAENFPFLRSKESKERMRFHRITSDQNRPASGEFLKSLTDMSGQDARSSSTSDMALSDIKDFMKDTTKALERSVESSIRYSSDDENRTEAQKSSNESREDSSAGSTVAVSPHTSGSPKLGGGSSGSSSQH</sequence>
<feature type="region of interest" description="Disordered" evidence="1">
    <location>
        <begin position="995"/>
        <end position="1032"/>
    </location>
</feature>
<feature type="compositionally biased region" description="Basic residues" evidence="1">
    <location>
        <begin position="203"/>
        <end position="219"/>
    </location>
</feature>
<dbReference type="EMBL" id="JAWDGP010006027">
    <property type="protein sequence ID" value="KAK3748380.1"/>
    <property type="molecule type" value="Genomic_DNA"/>
</dbReference>
<protein>
    <submittedName>
        <fullName evidence="2">Uncharacterized protein</fullName>
    </submittedName>
</protein>
<feature type="compositionally biased region" description="Polar residues" evidence="1">
    <location>
        <begin position="461"/>
        <end position="476"/>
    </location>
</feature>
<feature type="compositionally biased region" description="Polar residues" evidence="1">
    <location>
        <begin position="28"/>
        <end position="53"/>
    </location>
</feature>
<feature type="region of interest" description="Disordered" evidence="1">
    <location>
        <begin position="1048"/>
        <end position="1105"/>
    </location>
</feature>
<name>A0AAE0YKE1_9GAST</name>
<feature type="region of interest" description="Disordered" evidence="1">
    <location>
        <begin position="717"/>
        <end position="742"/>
    </location>
</feature>
<feature type="region of interest" description="Disordered" evidence="1">
    <location>
        <begin position="28"/>
        <end position="117"/>
    </location>
</feature>
<feature type="compositionally biased region" description="Basic and acidic residues" evidence="1">
    <location>
        <begin position="823"/>
        <end position="838"/>
    </location>
</feature>
<feature type="compositionally biased region" description="Polar residues" evidence="1">
    <location>
        <begin position="727"/>
        <end position="739"/>
    </location>
</feature>
<feature type="compositionally biased region" description="Polar residues" evidence="1">
    <location>
        <begin position="613"/>
        <end position="625"/>
    </location>
</feature>
<feature type="compositionally biased region" description="Polar residues" evidence="1">
    <location>
        <begin position="1077"/>
        <end position="1088"/>
    </location>
</feature>
<keyword evidence="3" id="KW-1185">Reference proteome</keyword>
<gene>
    <name evidence="2" type="ORF">RRG08_018222</name>
</gene>
<feature type="compositionally biased region" description="Polar residues" evidence="1">
    <location>
        <begin position="785"/>
        <end position="800"/>
    </location>
</feature>
<dbReference type="Proteomes" id="UP001283361">
    <property type="component" value="Unassembled WGS sequence"/>
</dbReference>
<evidence type="ECO:0000256" key="1">
    <source>
        <dbReference type="SAM" id="MobiDB-lite"/>
    </source>
</evidence>
<dbReference type="AlphaFoldDB" id="A0AAE0YKE1"/>
<comment type="caution">
    <text evidence="2">The sequence shown here is derived from an EMBL/GenBank/DDBJ whole genome shotgun (WGS) entry which is preliminary data.</text>
</comment>
<accession>A0AAE0YKE1</accession>